<evidence type="ECO:0000256" key="2">
    <source>
        <dbReference type="SAM" id="SignalP"/>
    </source>
</evidence>
<feature type="chain" id="PRO_5003259689" evidence="2">
    <location>
        <begin position="21"/>
        <end position="336"/>
    </location>
</feature>
<gene>
    <name evidence="3" type="primary">AlNc14C825G12544</name>
    <name evidence="3" type="ORF">ALNC14_140540</name>
</gene>
<accession>F0X239</accession>
<reference evidence="3" key="2">
    <citation type="submission" date="2011-02" db="EMBL/GenBank/DDBJ databases">
        <authorList>
            <person name="MacLean D."/>
        </authorList>
    </citation>
    <scope>NUCLEOTIDE SEQUENCE</scope>
</reference>
<dbReference type="AlphaFoldDB" id="F0X239"/>
<feature type="compositionally biased region" description="Polar residues" evidence="1">
    <location>
        <begin position="33"/>
        <end position="47"/>
    </location>
</feature>
<evidence type="ECO:0000313" key="3">
    <source>
        <dbReference type="EMBL" id="CCA27910.1"/>
    </source>
</evidence>
<reference evidence="3" key="1">
    <citation type="journal article" date="2011" name="PLoS Biol.">
        <title>Gene gain and loss during evolution of obligate parasitism in the white rust pathogen of Arabidopsis thaliana.</title>
        <authorList>
            <person name="Kemen E."/>
            <person name="Gardiner A."/>
            <person name="Schultz-Larsen T."/>
            <person name="Kemen A.C."/>
            <person name="Balmuth A.L."/>
            <person name="Robert-Seilaniantz A."/>
            <person name="Bailey K."/>
            <person name="Holub E."/>
            <person name="Studholme D.J."/>
            <person name="Maclean D."/>
            <person name="Jones J.D."/>
        </authorList>
    </citation>
    <scope>NUCLEOTIDE SEQUENCE</scope>
</reference>
<sequence length="336" mass="37738">MSKLAFFIALIIQHVDRIACDTTPLPNEGGDQTAPTSTADGEWSNPQGLTRNIATGNRIQVAKSQIILSDQDKNVFLRSIADTIVDRMNQDGEEQDKPLLDTTNQSIHPVEVICHSMNSLKTLRSAYVDSISVTLSELEDLIPQTVAILRKDLSGEISVFTQYEAQFADLHITSKCLTDFEFDYHSILEKHQRLMLQIDQMWREFRCSFNVLAQFFINSSSAAEEKAIKIIDTNYGGQSGCFQLVNKSSSSVFVDELKVYSDAEAISGRTYVRIPVGLTLEAWKSHTDPQVYPSTVRIRMGQKFLNDLSARYSDIISKNEIFPLIGVWKVQADQAD</sequence>
<feature type="signal peptide" evidence="2">
    <location>
        <begin position="1"/>
        <end position="20"/>
    </location>
</feature>
<protein>
    <submittedName>
        <fullName evidence="3">AlNc14C825G12544 protein</fullName>
    </submittedName>
</protein>
<dbReference type="EMBL" id="FR824738">
    <property type="protein sequence ID" value="CCA27910.1"/>
    <property type="molecule type" value="Genomic_DNA"/>
</dbReference>
<dbReference type="HOGENOM" id="CLU_827463_0_0_1"/>
<name>F0X239_9STRA</name>
<proteinExistence type="predicted"/>
<keyword evidence="2" id="KW-0732">Signal</keyword>
<evidence type="ECO:0000256" key="1">
    <source>
        <dbReference type="SAM" id="MobiDB-lite"/>
    </source>
</evidence>
<feature type="region of interest" description="Disordered" evidence="1">
    <location>
        <begin position="23"/>
        <end position="47"/>
    </location>
</feature>
<organism evidence="3">
    <name type="scientific">Albugo laibachii Nc14</name>
    <dbReference type="NCBI Taxonomy" id="890382"/>
    <lineage>
        <taxon>Eukaryota</taxon>
        <taxon>Sar</taxon>
        <taxon>Stramenopiles</taxon>
        <taxon>Oomycota</taxon>
        <taxon>Peronosporomycetes</taxon>
        <taxon>Albuginales</taxon>
        <taxon>Albuginaceae</taxon>
        <taxon>Albugo</taxon>
    </lineage>
</organism>